<dbReference type="AlphaFoldDB" id="A0A2Z6IC31"/>
<reference evidence="2 3" key="1">
    <citation type="journal article" date="2018" name="Int. J. Syst. Evol. Microbiol.">
        <title>Mesosutterella multiformis gen. nov., sp. nov., a member of the family Sutterellaceae and Sutterella megalosphaeroides sp. nov., isolated from human faeces.</title>
        <authorList>
            <person name="Sakamoto M."/>
            <person name="Ikeyama N."/>
            <person name="Kunihiro T."/>
            <person name="Iino T."/>
            <person name="Yuki M."/>
            <person name="Ohkuma M."/>
        </authorList>
    </citation>
    <scope>NUCLEOTIDE SEQUENCE [LARGE SCALE GENOMIC DNA]</scope>
    <source>
        <strain evidence="2 3">6FBBBH3</strain>
    </source>
</reference>
<dbReference type="PROSITE" id="PS51257">
    <property type="entry name" value="PROKAR_LIPOPROTEIN"/>
    <property type="match status" value="1"/>
</dbReference>
<evidence type="ECO:0000313" key="2">
    <source>
        <dbReference type="EMBL" id="BBF22186.1"/>
    </source>
</evidence>
<dbReference type="EMBL" id="AP018786">
    <property type="protein sequence ID" value="BBF22186.1"/>
    <property type="molecule type" value="Genomic_DNA"/>
</dbReference>
<dbReference type="RefSeq" id="WP_120175852.1">
    <property type="nucleotide sequence ID" value="NZ_AP018786.1"/>
</dbReference>
<evidence type="ECO:0000256" key="1">
    <source>
        <dbReference type="SAM" id="SignalP"/>
    </source>
</evidence>
<keyword evidence="1" id="KW-0732">Signal</keyword>
<sequence length="164" mass="18750">MKWRNLAAAVAATLIVAGCAHPQLMELSMSEGAVETELGAPDARVALPEGGSRWVYSMQPMAQEVWWLTFDASGKLVTKENVLDREHFALIKPGVTTQSEVFDLFGPCAQKYEFHLKNETAWMYRFLDEGFFYMACWVQFDTKGIVTEVGYTTDPWRDRDNWWP</sequence>
<dbReference type="KEGG" id="sutt:SUTMEG_00770"/>
<dbReference type="Proteomes" id="UP000271003">
    <property type="component" value="Chromosome"/>
</dbReference>
<gene>
    <name evidence="2" type="ORF">SUTMEG_00770</name>
</gene>
<dbReference type="OrthoDB" id="8962020at2"/>
<accession>A0A2Z6IC31</accession>
<protein>
    <recommendedName>
        <fullName evidence="4">Lipoprotein</fullName>
    </recommendedName>
</protein>
<organism evidence="2 3">
    <name type="scientific">Sutterella megalosphaeroides</name>
    <dbReference type="NCBI Taxonomy" id="2494234"/>
    <lineage>
        <taxon>Bacteria</taxon>
        <taxon>Pseudomonadati</taxon>
        <taxon>Pseudomonadota</taxon>
        <taxon>Betaproteobacteria</taxon>
        <taxon>Burkholderiales</taxon>
        <taxon>Sutterellaceae</taxon>
        <taxon>Sutterella</taxon>
    </lineage>
</organism>
<feature type="chain" id="PRO_5016263919" description="Lipoprotein" evidence="1">
    <location>
        <begin position="23"/>
        <end position="164"/>
    </location>
</feature>
<feature type="signal peptide" evidence="1">
    <location>
        <begin position="1"/>
        <end position="22"/>
    </location>
</feature>
<evidence type="ECO:0008006" key="4">
    <source>
        <dbReference type="Google" id="ProtNLM"/>
    </source>
</evidence>
<name>A0A2Z6IC31_9BURK</name>
<keyword evidence="3" id="KW-1185">Reference proteome</keyword>
<evidence type="ECO:0000313" key="3">
    <source>
        <dbReference type="Proteomes" id="UP000271003"/>
    </source>
</evidence>
<proteinExistence type="predicted"/>